<organism evidence="1">
    <name type="scientific">Arundo donax</name>
    <name type="common">Giant reed</name>
    <name type="synonym">Donax arundinaceus</name>
    <dbReference type="NCBI Taxonomy" id="35708"/>
    <lineage>
        <taxon>Eukaryota</taxon>
        <taxon>Viridiplantae</taxon>
        <taxon>Streptophyta</taxon>
        <taxon>Embryophyta</taxon>
        <taxon>Tracheophyta</taxon>
        <taxon>Spermatophyta</taxon>
        <taxon>Magnoliopsida</taxon>
        <taxon>Liliopsida</taxon>
        <taxon>Poales</taxon>
        <taxon>Poaceae</taxon>
        <taxon>PACMAD clade</taxon>
        <taxon>Arundinoideae</taxon>
        <taxon>Arundineae</taxon>
        <taxon>Arundo</taxon>
    </lineage>
</organism>
<evidence type="ECO:0000313" key="1">
    <source>
        <dbReference type="EMBL" id="JAD75340.1"/>
    </source>
</evidence>
<sequence>MTFIEPVMSWTRSLSFLARFPFFSLSSAWRFEPEAGLSNSRSIRIIMLIRVNIHWFLSWFAVANEIIILSWWEIKWCLQNIELKMAMGTDPSGFASPDPPPRGRKSLAPRSIPAYGYNFSSYPHLLGIRHSASDPHPTQTR</sequence>
<reference evidence="1" key="2">
    <citation type="journal article" date="2015" name="Data Brief">
        <title>Shoot transcriptome of the giant reed, Arundo donax.</title>
        <authorList>
            <person name="Barrero R.A."/>
            <person name="Guerrero F.D."/>
            <person name="Moolhuijzen P."/>
            <person name="Goolsby J.A."/>
            <person name="Tidwell J."/>
            <person name="Bellgard S.E."/>
            <person name="Bellgard M.I."/>
        </authorList>
    </citation>
    <scope>NUCLEOTIDE SEQUENCE</scope>
    <source>
        <tissue evidence="1">Shoot tissue taken approximately 20 cm above the soil surface</tissue>
    </source>
</reference>
<protein>
    <submittedName>
        <fullName evidence="1">Uncharacterized protein</fullName>
    </submittedName>
</protein>
<name>A0A0A9CPL7_ARUDO</name>
<accession>A0A0A9CPL7</accession>
<dbReference type="AlphaFoldDB" id="A0A0A9CPL7"/>
<proteinExistence type="predicted"/>
<dbReference type="EMBL" id="GBRH01222555">
    <property type="protein sequence ID" value="JAD75340.1"/>
    <property type="molecule type" value="Transcribed_RNA"/>
</dbReference>
<reference evidence="1" key="1">
    <citation type="submission" date="2014-09" db="EMBL/GenBank/DDBJ databases">
        <authorList>
            <person name="Magalhaes I.L.F."/>
            <person name="Oliveira U."/>
            <person name="Santos F.R."/>
            <person name="Vidigal T.H.D.A."/>
            <person name="Brescovit A.D."/>
            <person name="Santos A.J."/>
        </authorList>
    </citation>
    <scope>NUCLEOTIDE SEQUENCE</scope>
    <source>
        <tissue evidence="1">Shoot tissue taken approximately 20 cm above the soil surface</tissue>
    </source>
</reference>